<evidence type="ECO:0000313" key="2">
    <source>
        <dbReference type="EMBL" id="CRL02699.1"/>
    </source>
</evidence>
<name>A0A1J1IR35_9DIPT</name>
<feature type="non-terminal residue" evidence="2">
    <location>
        <position position="90"/>
    </location>
</feature>
<dbReference type="AlphaFoldDB" id="A0A1J1IR35"/>
<sequence>NLVNIFVKSFNIIICILKIVNFVCSRSYSRIFLKLYDCQLEFERNKISTVTKLQYIATSLCAIFHIIFMAFAICYSLHLSSYRLQFYQAG</sequence>
<organism evidence="2 3">
    <name type="scientific">Clunio marinus</name>
    <dbReference type="NCBI Taxonomy" id="568069"/>
    <lineage>
        <taxon>Eukaryota</taxon>
        <taxon>Metazoa</taxon>
        <taxon>Ecdysozoa</taxon>
        <taxon>Arthropoda</taxon>
        <taxon>Hexapoda</taxon>
        <taxon>Insecta</taxon>
        <taxon>Pterygota</taxon>
        <taxon>Neoptera</taxon>
        <taxon>Endopterygota</taxon>
        <taxon>Diptera</taxon>
        <taxon>Nematocera</taxon>
        <taxon>Chironomoidea</taxon>
        <taxon>Chironomidae</taxon>
        <taxon>Clunio</taxon>
    </lineage>
</organism>
<reference evidence="2 3" key="1">
    <citation type="submission" date="2015-04" db="EMBL/GenBank/DDBJ databases">
        <authorList>
            <person name="Syromyatnikov M.Y."/>
            <person name="Popov V.N."/>
        </authorList>
    </citation>
    <scope>NUCLEOTIDE SEQUENCE [LARGE SCALE GENOMIC DNA]</scope>
</reference>
<protein>
    <submittedName>
        <fullName evidence="2">CLUMA_CG015917, isoform A</fullName>
    </submittedName>
</protein>
<gene>
    <name evidence="2" type="ORF">CLUMA_CG015917</name>
</gene>
<keyword evidence="1" id="KW-0812">Transmembrane</keyword>
<keyword evidence="1" id="KW-1133">Transmembrane helix</keyword>
<evidence type="ECO:0000256" key="1">
    <source>
        <dbReference type="SAM" id="Phobius"/>
    </source>
</evidence>
<keyword evidence="1" id="KW-0472">Membrane</keyword>
<evidence type="ECO:0000313" key="3">
    <source>
        <dbReference type="Proteomes" id="UP000183832"/>
    </source>
</evidence>
<proteinExistence type="predicted"/>
<accession>A0A1J1IR35</accession>
<feature type="transmembrane region" description="Helical" evidence="1">
    <location>
        <begin position="6"/>
        <end position="24"/>
    </location>
</feature>
<dbReference type="EMBL" id="CVRI01000058">
    <property type="protein sequence ID" value="CRL02699.1"/>
    <property type="molecule type" value="Genomic_DNA"/>
</dbReference>
<dbReference type="Proteomes" id="UP000183832">
    <property type="component" value="Unassembled WGS sequence"/>
</dbReference>
<feature type="transmembrane region" description="Helical" evidence="1">
    <location>
        <begin position="53"/>
        <end position="78"/>
    </location>
</feature>
<keyword evidence="3" id="KW-1185">Reference proteome</keyword>
<feature type="non-terminal residue" evidence="2">
    <location>
        <position position="1"/>
    </location>
</feature>